<gene>
    <name evidence="2" type="ORF">DSLASN_25030</name>
</gene>
<reference evidence="2 3" key="1">
    <citation type="submission" date="2021-02" db="EMBL/GenBank/DDBJ databases">
        <title>Complete genome of Desulfoluna sp. strain ASN36.</title>
        <authorList>
            <person name="Takahashi A."/>
            <person name="Kojima H."/>
            <person name="Fukui M."/>
        </authorList>
    </citation>
    <scope>NUCLEOTIDE SEQUENCE [LARGE SCALE GENOMIC DNA]</scope>
    <source>
        <strain evidence="2 3">ASN36</strain>
    </source>
</reference>
<evidence type="ECO:0000313" key="2">
    <source>
        <dbReference type="EMBL" id="BCS96871.1"/>
    </source>
</evidence>
<protein>
    <submittedName>
        <fullName evidence="2">Uncharacterized protein</fullName>
    </submittedName>
</protein>
<keyword evidence="3" id="KW-1185">Reference proteome</keyword>
<dbReference type="Proteomes" id="UP001320148">
    <property type="component" value="Chromosome"/>
</dbReference>
<proteinExistence type="predicted"/>
<feature type="compositionally biased region" description="Polar residues" evidence="1">
    <location>
        <begin position="95"/>
        <end position="104"/>
    </location>
</feature>
<organism evidence="2 3">
    <name type="scientific">Desulfoluna limicola</name>
    <dbReference type="NCBI Taxonomy" id="2810562"/>
    <lineage>
        <taxon>Bacteria</taxon>
        <taxon>Pseudomonadati</taxon>
        <taxon>Thermodesulfobacteriota</taxon>
        <taxon>Desulfobacteria</taxon>
        <taxon>Desulfobacterales</taxon>
        <taxon>Desulfolunaceae</taxon>
        <taxon>Desulfoluna</taxon>
    </lineage>
</organism>
<sequence length="104" mass="11087">MGGCHQIDVLTSHLLNREHHSSQGPVIHLMPFHVMADLPILAEKAPQVASGKKEGSRPPCSHKAGFFAIVRAIRRQDRPRTDPAEAPLPAGAIHTATTGTESAG</sequence>
<accession>A0ABM7PI86</accession>
<name>A0ABM7PI86_9BACT</name>
<feature type="region of interest" description="Disordered" evidence="1">
    <location>
        <begin position="76"/>
        <end position="104"/>
    </location>
</feature>
<evidence type="ECO:0000256" key="1">
    <source>
        <dbReference type="SAM" id="MobiDB-lite"/>
    </source>
</evidence>
<evidence type="ECO:0000313" key="3">
    <source>
        <dbReference type="Proteomes" id="UP001320148"/>
    </source>
</evidence>
<dbReference type="EMBL" id="AP024488">
    <property type="protein sequence ID" value="BCS96871.1"/>
    <property type="molecule type" value="Genomic_DNA"/>
</dbReference>